<keyword evidence="2" id="KW-1185">Reference proteome</keyword>
<evidence type="ECO:0000313" key="1">
    <source>
        <dbReference type="EMBL" id="RBL90473.1"/>
    </source>
</evidence>
<reference evidence="1 2" key="1">
    <citation type="submission" date="2018-05" db="EMBL/GenBank/DDBJ databases">
        <title>Chitinophaga sp. K3CV102501T nov., isolated from isolated from a monsoon evergreen broad-leaved forest soil.</title>
        <authorList>
            <person name="Lv Y."/>
        </authorList>
    </citation>
    <scope>NUCLEOTIDE SEQUENCE [LARGE SCALE GENOMIC DNA]</scope>
    <source>
        <strain evidence="1 2">GDMCC 1.1325</strain>
    </source>
</reference>
<protein>
    <submittedName>
        <fullName evidence="1">Uncharacterized protein</fullName>
    </submittedName>
</protein>
<sequence>MPICLYQVYYLSRPHFPEISPDGVWAPVKMRLTGSIRRTTGDTHFDDTLTLHNSDTLDFSNIYAIGFLSGCVVNIKVVKIK</sequence>
<organism evidence="1 2">
    <name type="scientific">Chitinophaga flava</name>
    <dbReference type="NCBI Taxonomy" id="2259036"/>
    <lineage>
        <taxon>Bacteria</taxon>
        <taxon>Pseudomonadati</taxon>
        <taxon>Bacteroidota</taxon>
        <taxon>Chitinophagia</taxon>
        <taxon>Chitinophagales</taxon>
        <taxon>Chitinophagaceae</taxon>
        <taxon>Chitinophaga</taxon>
    </lineage>
</organism>
<dbReference type="AlphaFoldDB" id="A0A365XVW7"/>
<comment type="caution">
    <text evidence="1">The sequence shown here is derived from an EMBL/GenBank/DDBJ whole genome shotgun (WGS) entry which is preliminary data.</text>
</comment>
<dbReference type="EMBL" id="QFFJ01000002">
    <property type="protein sequence ID" value="RBL90473.1"/>
    <property type="molecule type" value="Genomic_DNA"/>
</dbReference>
<name>A0A365XVW7_9BACT</name>
<proteinExistence type="predicted"/>
<gene>
    <name evidence="1" type="ORF">DF182_28860</name>
</gene>
<dbReference type="Proteomes" id="UP000253410">
    <property type="component" value="Unassembled WGS sequence"/>
</dbReference>
<evidence type="ECO:0000313" key="2">
    <source>
        <dbReference type="Proteomes" id="UP000253410"/>
    </source>
</evidence>
<accession>A0A365XVW7</accession>